<dbReference type="GO" id="GO:0003677">
    <property type="term" value="F:DNA binding"/>
    <property type="evidence" value="ECO:0007669"/>
    <property type="project" value="InterPro"/>
</dbReference>
<dbReference type="SUPFAM" id="SSF52540">
    <property type="entry name" value="P-loop containing nucleoside triphosphate hydrolases"/>
    <property type="match status" value="1"/>
</dbReference>
<feature type="domain" description="UvrD-like helicase ATP-binding" evidence="10">
    <location>
        <begin position="16"/>
        <end position="306"/>
    </location>
</feature>
<gene>
    <name evidence="11" type="ORF">DA73_0224235</name>
</gene>
<keyword evidence="5" id="KW-0413">Isomerase</keyword>
<evidence type="ECO:0000256" key="9">
    <source>
        <dbReference type="PROSITE-ProRule" id="PRU00560"/>
    </source>
</evidence>
<dbReference type="GO" id="GO:0043138">
    <property type="term" value="F:3'-5' DNA helicase activity"/>
    <property type="evidence" value="ECO:0007669"/>
    <property type="project" value="UniProtKB-EC"/>
</dbReference>
<evidence type="ECO:0000256" key="5">
    <source>
        <dbReference type="ARBA" id="ARBA00023235"/>
    </source>
</evidence>
<reference evidence="11" key="1">
    <citation type="journal article" date="2015" name="Genome Announc.">
        <title>Draft Genome Sequence of Tolypothrix boutellei Strain VB521301.</title>
        <authorList>
            <person name="Chandrababunaidu M.M."/>
            <person name="Singh D."/>
            <person name="Sen D."/>
            <person name="Bhan S."/>
            <person name="Das S."/>
            <person name="Gupta A."/>
            <person name="Adhikary S.P."/>
            <person name="Tripathy S."/>
        </authorList>
    </citation>
    <scope>NUCLEOTIDE SEQUENCE</scope>
    <source>
        <strain evidence="11">VB521301</strain>
    </source>
</reference>
<proteinExistence type="predicted"/>
<comment type="caution">
    <text evidence="11">The sequence shown here is derived from an EMBL/GenBank/DDBJ whole genome shotgun (WGS) entry which is preliminary data.</text>
</comment>
<dbReference type="Pfam" id="PF00580">
    <property type="entry name" value="UvrD-helicase"/>
    <property type="match status" value="1"/>
</dbReference>
<evidence type="ECO:0000256" key="6">
    <source>
        <dbReference type="ARBA" id="ARBA00034617"/>
    </source>
</evidence>
<dbReference type="EMBL" id="JHEG02000053">
    <property type="protein sequence ID" value="KIE09857.1"/>
    <property type="molecule type" value="Genomic_DNA"/>
</dbReference>
<dbReference type="InterPro" id="IPR014016">
    <property type="entry name" value="UvrD-like_ATP-bd"/>
</dbReference>
<dbReference type="GO" id="GO:0016887">
    <property type="term" value="F:ATP hydrolysis activity"/>
    <property type="evidence" value="ECO:0007669"/>
    <property type="project" value="RHEA"/>
</dbReference>
<dbReference type="AlphaFoldDB" id="A0A0C1N5D2"/>
<dbReference type="InterPro" id="IPR027417">
    <property type="entry name" value="P-loop_NTPase"/>
</dbReference>
<name>A0A0C1N5D2_9CYAN</name>
<protein>
    <recommendedName>
        <fullName evidence="7">DNA 3'-5' helicase</fullName>
        <ecNumber evidence="7">5.6.2.4</ecNumber>
    </recommendedName>
</protein>
<dbReference type="PROSITE" id="PS51198">
    <property type="entry name" value="UVRD_HELICASE_ATP_BIND"/>
    <property type="match status" value="1"/>
</dbReference>
<dbReference type="PANTHER" id="PTHR11070:SF2">
    <property type="entry name" value="ATP-DEPENDENT DNA HELICASE SRS2"/>
    <property type="match status" value="1"/>
</dbReference>
<comment type="catalytic activity">
    <reaction evidence="6">
        <text>Couples ATP hydrolysis with the unwinding of duplex DNA by translocating in the 3'-5' direction.</text>
        <dbReference type="EC" id="5.6.2.4"/>
    </reaction>
</comment>
<evidence type="ECO:0000256" key="2">
    <source>
        <dbReference type="ARBA" id="ARBA00022801"/>
    </source>
</evidence>
<sequence>MTQFKPDIKLSKFQEDIINKVLEAIQSNKPINIAVNAVAGSGKSTTIKYIAIAAHQAGIKIDDIRITVFGKKNAKDLQTKLGRQWEKSIGTLHSTGFALIQKELGSWSRSDKIDDYKYEKIARELGYINGRGKDRTISTLIQDGAIAKDNGELSFLKILSLLRLTLREPTFDNVNWLINHFQIEGIKKTHMVASAADDILQIGQEWALEKKIDFADQIWLPVLWQLHEKSWFKKFKLFLTDEGQDLNAAQLQLSINLRDPNGIGVYVGDDFQSIMGFSGADCHSWQNIIKLNNAIEMPLSICYRCGKKHIELVNKLFPNIPITAYENNHDGEIIQIKEDELEKYLYKGAKSIMVISRKTAPLVSQCIKLISRGVPAQVKGRDIGKTLISEVEAIALTPGFNWQNFAHWIEQYRIGKLTQYRDRDNYEQLKEALDDRLEAIMAIYDAIGVNKTLDAFKIYTEDLFSDTDEEAVIYLSTVHSAKGLEREDIVIIKPDDLPMRWRDILPWQEQQEDNLHYVALTRAKNKLIVIGDCKWYKPEDKDEPKTITVEKSPGSLTQDELEQEIRDYFKNNGLKEPKLTEAYLGVVNITVGAMGKYDIDERVKRFFSPKHRNAVKQFAYKLYDLREEEIETESAEMQRIEAHLEAQRQKLGMRDEHYEYDGEVRITPDDILVESYDGKIYNYPRNSGIPEWASLFPILYYPGCEPNLESVQLQQHHEPTDDDLKEAVQKAITRFGPKNVIVQAIQQATVSEIQEIMAILDDW</sequence>
<dbReference type="OrthoDB" id="9810135at2"/>
<dbReference type="Pfam" id="PF13361">
    <property type="entry name" value="UvrD_C"/>
    <property type="match status" value="1"/>
</dbReference>
<keyword evidence="4 9" id="KW-0067">ATP-binding</keyword>
<evidence type="ECO:0000313" key="11">
    <source>
        <dbReference type="EMBL" id="KIE09857.1"/>
    </source>
</evidence>
<feature type="binding site" evidence="9">
    <location>
        <begin position="37"/>
        <end position="44"/>
    </location>
    <ligand>
        <name>ATP</name>
        <dbReference type="ChEBI" id="CHEBI:30616"/>
    </ligand>
</feature>
<evidence type="ECO:0000259" key="10">
    <source>
        <dbReference type="PROSITE" id="PS51198"/>
    </source>
</evidence>
<accession>A0A0C1N5D2</accession>
<keyword evidence="1 9" id="KW-0547">Nucleotide-binding</keyword>
<keyword evidence="2 9" id="KW-0378">Hydrolase</keyword>
<dbReference type="InterPro" id="IPR000212">
    <property type="entry name" value="DNA_helicase_UvrD/REP"/>
</dbReference>
<organism evidence="11">
    <name type="scientific">Tolypothrix bouteillei VB521301</name>
    <dbReference type="NCBI Taxonomy" id="1479485"/>
    <lineage>
        <taxon>Bacteria</taxon>
        <taxon>Bacillati</taxon>
        <taxon>Cyanobacteriota</taxon>
        <taxon>Cyanophyceae</taxon>
        <taxon>Nostocales</taxon>
        <taxon>Tolypothrichaceae</taxon>
        <taxon>Tolypothrix</taxon>
    </lineage>
</organism>
<evidence type="ECO:0000256" key="4">
    <source>
        <dbReference type="ARBA" id="ARBA00022840"/>
    </source>
</evidence>
<dbReference type="Gene3D" id="3.40.50.300">
    <property type="entry name" value="P-loop containing nucleotide triphosphate hydrolases"/>
    <property type="match status" value="2"/>
</dbReference>
<evidence type="ECO:0000256" key="8">
    <source>
        <dbReference type="ARBA" id="ARBA00048988"/>
    </source>
</evidence>
<evidence type="ECO:0000256" key="1">
    <source>
        <dbReference type="ARBA" id="ARBA00022741"/>
    </source>
</evidence>
<dbReference type="GO" id="GO:0000725">
    <property type="term" value="P:recombinational repair"/>
    <property type="evidence" value="ECO:0007669"/>
    <property type="project" value="TreeGrafter"/>
</dbReference>
<dbReference type="GO" id="GO:0005524">
    <property type="term" value="F:ATP binding"/>
    <property type="evidence" value="ECO:0007669"/>
    <property type="project" value="UniProtKB-UniRule"/>
</dbReference>
<evidence type="ECO:0000256" key="3">
    <source>
        <dbReference type="ARBA" id="ARBA00022806"/>
    </source>
</evidence>
<dbReference type="PANTHER" id="PTHR11070">
    <property type="entry name" value="UVRD / RECB / PCRA DNA HELICASE FAMILY MEMBER"/>
    <property type="match status" value="1"/>
</dbReference>
<comment type="catalytic activity">
    <reaction evidence="8">
        <text>ATP + H2O = ADP + phosphate + H(+)</text>
        <dbReference type="Rhea" id="RHEA:13065"/>
        <dbReference type="ChEBI" id="CHEBI:15377"/>
        <dbReference type="ChEBI" id="CHEBI:15378"/>
        <dbReference type="ChEBI" id="CHEBI:30616"/>
        <dbReference type="ChEBI" id="CHEBI:43474"/>
        <dbReference type="ChEBI" id="CHEBI:456216"/>
        <dbReference type="EC" id="5.6.2.4"/>
    </reaction>
</comment>
<dbReference type="EC" id="5.6.2.4" evidence="7"/>
<dbReference type="InterPro" id="IPR014017">
    <property type="entry name" value="DNA_helicase_UvrD-like_C"/>
</dbReference>
<dbReference type="STRING" id="1479485.DA73_0224235"/>
<evidence type="ECO:0000256" key="7">
    <source>
        <dbReference type="ARBA" id="ARBA00034808"/>
    </source>
</evidence>
<keyword evidence="3 9" id="KW-0347">Helicase</keyword>